<sequence>MTQDAGSGPPREFVGRDEELKTLRECLEAGRRGVPWLVVVQGRSGIGKTALIRRALGAFADTTVWWAGCDPAEQDWPLSAIDQLLRRADRAALREFPALDALLPSSSAAEVGAQLLQLLGQAEQSSPVAIVIDDAHWADPASAKVLSFVARRLSSDFVTLIMAARTGSPAAHPPLQVPGTDSATTVWSRLPAGVERARTIVVEGLGVKDVAHLAALRGRILAPATAKRLHQHTQGHPLYIQAVVADAQATESLADPERALPVPSSLSAVVHRQLDRLPDDSRALTEALAVLDVRVPLGAVGQVAAVKDAEQALGPLLTSGLVQWWPTDPTTPVQIRHTLLRETVYQALSPVRRRALHAAAAAVVDHSAAWAHRVAASHRGNQPLIHDLRAEAGKQAAAGRPERAATLLLWAADLSQKRTEQEDDLLNAAAHLILGNDFSRAVKLRDAVEHCTPSPLRSALLGQLAQHHPGGFAAAERHLSDAVEAAAAAQDTWVQTLANMWLGSLYTAQGNGEAALAPIRDALQLGFPYGHVTQGAQSLLTTATLMASGPQAGLQQLQSLTHLPPEPARVPATATPLLRPRGTCQVMAGALHAARGDLTTLIARTRAGHAPTVYPADHYMLAICHYLLGDWDNATAAADYALTLTELEDLPYGMAPAHAVAAAVAAGRGRWQVASYHCRADPPQGWRRVDRLYSLLAQATVAQARGEPNDMHSALRPLHDIAPGFLHAWQLWWLPLEAEALIGAGRIEQAQQTLKRLDAFTASAQATAACLHSATAYLKGRLAEAHRDPHAALDHYAAALTAPAPHDDLPLYRALLHQAHGRLLLATGDRKSAADQLRRAHRAFTVLDAAPYLERTTEDLIACGLHPPTGGLDNPADLTSLTEREHAVAHLAAQGHTNQEIANRLYVSIKTVEYHLGHVYTKLGLSSRRQLRAALGQPPTDPSARTP</sequence>
<dbReference type="Gene3D" id="1.10.10.10">
    <property type="entry name" value="Winged helix-like DNA-binding domain superfamily/Winged helix DNA-binding domain"/>
    <property type="match status" value="1"/>
</dbReference>
<accession>A0AAU1IC40</accession>
<dbReference type="InterPro" id="IPR036388">
    <property type="entry name" value="WH-like_DNA-bd_sf"/>
</dbReference>
<evidence type="ECO:0000256" key="1">
    <source>
        <dbReference type="ARBA" id="ARBA00022741"/>
    </source>
</evidence>
<gene>
    <name evidence="4" type="ORF">OG477_41860</name>
</gene>
<keyword evidence="2" id="KW-0067">ATP-binding</keyword>
<dbReference type="PROSITE" id="PS50043">
    <property type="entry name" value="HTH_LUXR_2"/>
    <property type="match status" value="1"/>
</dbReference>
<dbReference type="GO" id="GO:0006355">
    <property type="term" value="P:regulation of DNA-templated transcription"/>
    <property type="evidence" value="ECO:0007669"/>
    <property type="project" value="InterPro"/>
</dbReference>
<dbReference type="EMBL" id="CP108140">
    <property type="protein sequence ID" value="WTP91436.1"/>
    <property type="molecule type" value="Genomic_DNA"/>
</dbReference>
<reference evidence="4" key="1">
    <citation type="submission" date="2022-10" db="EMBL/GenBank/DDBJ databases">
        <title>The complete genomes of actinobacterial strains from the NBC collection.</title>
        <authorList>
            <person name="Joergensen T.S."/>
            <person name="Alvarez Arevalo M."/>
            <person name="Sterndorff E.B."/>
            <person name="Faurdal D."/>
            <person name="Vuksanovic O."/>
            <person name="Mourched A.-S."/>
            <person name="Charusanti P."/>
            <person name="Shaw S."/>
            <person name="Blin K."/>
            <person name="Weber T."/>
        </authorList>
    </citation>
    <scope>NUCLEOTIDE SEQUENCE</scope>
    <source>
        <strain evidence="4">NBC 00180</strain>
    </source>
</reference>
<dbReference type="InterPro" id="IPR041664">
    <property type="entry name" value="AAA_16"/>
</dbReference>
<evidence type="ECO:0000313" key="4">
    <source>
        <dbReference type="EMBL" id="WTP91436.1"/>
    </source>
</evidence>
<dbReference type="Gene3D" id="1.25.40.10">
    <property type="entry name" value="Tetratricopeptide repeat domain"/>
    <property type="match status" value="1"/>
</dbReference>
<dbReference type="PANTHER" id="PTHR16305">
    <property type="entry name" value="TESTICULAR SOLUBLE ADENYLYL CYCLASE"/>
    <property type="match status" value="1"/>
</dbReference>
<dbReference type="PRINTS" id="PR00038">
    <property type="entry name" value="HTHLUXR"/>
</dbReference>
<dbReference type="PANTHER" id="PTHR16305:SF35">
    <property type="entry name" value="TRANSCRIPTIONAL ACTIVATOR DOMAIN"/>
    <property type="match status" value="1"/>
</dbReference>
<evidence type="ECO:0000256" key="2">
    <source>
        <dbReference type="ARBA" id="ARBA00022840"/>
    </source>
</evidence>
<dbReference type="AlphaFoldDB" id="A0AAU1IC40"/>
<keyword evidence="1" id="KW-0547">Nucleotide-binding</keyword>
<dbReference type="GO" id="GO:0005737">
    <property type="term" value="C:cytoplasm"/>
    <property type="evidence" value="ECO:0007669"/>
    <property type="project" value="TreeGrafter"/>
</dbReference>
<evidence type="ECO:0000259" key="3">
    <source>
        <dbReference type="PROSITE" id="PS50043"/>
    </source>
</evidence>
<dbReference type="InterPro" id="IPR016032">
    <property type="entry name" value="Sig_transdc_resp-reg_C-effctor"/>
</dbReference>
<dbReference type="SUPFAM" id="SSF48452">
    <property type="entry name" value="TPR-like"/>
    <property type="match status" value="1"/>
</dbReference>
<dbReference type="Pfam" id="PF13191">
    <property type="entry name" value="AAA_16"/>
    <property type="match status" value="1"/>
</dbReference>
<dbReference type="GO" id="GO:0003677">
    <property type="term" value="F:DNA binding"/>
    <property type="evidence" value="ECO:0007669"/>
    <property type="project" value="InterPro"/>
</dbReference>
<dbReference type="InterPro" id="IPR011990">
    <property type="entry name" value="TPR-like_helical_dom_sf"/>
</dbReference>
<organism evidence="4">
    <name type="scientific">Streptomyces sp. NBC_00180</name>
    <dbReference type="NCBI Taxonomy" id="2903632"/>
    <lineage>
        <taxon>Bacteria</taxon>
        <taxon>Bacillati</taxon>
        <taxon>Actinomycetota</taxon>
        <taxon>Actinomycetes</taxon>
        <taxon>Kitasatosporales</taxon>
        <taxon>Streptomycetaceae</taxon>
        <taxon>Streptomyces</taxon>
    </lineage>
</organism>
<dbReference type="Pfam" id="PF00196">
    <property type="entry name" value="GerE"/>
    <property type="match status" value="1"/>
</dbReference>
<dbReference type="InterPro" id="IPR027417">
    <property type="entry name" value="P-loop_NTPase"/>
</dbReference>
<dbReference type="GO" id="GO:0004016">
    <property type="term" value="F:adenylate cyclase activity"/>
    <property type="evidence" value="ECO:0007669"/>
    <property type="project" value="TreeGrafter"/>
</dbReference>
<dbReference type="SUPFAM" id="SSF46894">
    <property type="entry name" value="C-terminal effector domain of the bipartite response regulators"/>
    <property type="match status" value="1"/>
</dbReference>
<feature type="domain" description="HTH luxR-type" evidence="3">
    <location>
        <begin position="874"/>
        <end position="939"/>
    </location>
</feature>
<protein>
    <submittedName>
        <fullName evidence="4">AAA family ATPase</fullName>
    </submittedName>
</protein>
<dbReference type="PROSITE" id="PS00622">
    <property type="entry name" value="HTH_LUXR_1"/>
    <property type="match status" value="1"/>
</dbReference>
<dbReference type="CDD" id="cd06170">
    <property type="entry name" value="LuxR_C_like"/>
    <property type="match status" value="1"/>
</dbReference>
<proteinExistence type="predicted"/>
<dbReference type="InterPro" id="IPR000792">
    <property type="entry name" value="Tscrpt_reg_LuxR_C"/>
</dbReference>
<dbReference type="Gene3D" id="3.40.50.300">
    <property type="entry name" value="P-loop containing nucleotide triphosphate hydrolases"/>
    <property type="match status" value="1"/>
</dbReference>
<name>A0AAU1IC40_9ACTN</name>
<dbReference type="SUPFAM" id="SSF52540">
    <property type="entry name" value="P-loop containing nucleoside triphosphate hydrolases"/>
    <property type="match status" value="1"/>
</dbReference>
<dbReference type="SMART" id="SM00421">
    <property type="entry name" value="HTH_LUXR"/>
    <property type="match status" value="1"/>
</dbReference>
<dbReference type="GO" id="GO:0005524">
    <property type="term" value="F:ATP binding"/>
    <property type="evidence" value="ECO:0007669"/>
    <property type="project" value="UniProtKB-KW"/>
</dbReference>